<keyword evidence="4 6" id="KW-0378">Hydrolase</keyword>
<organism evidence="8">
    <name type="scientific">Candidatus Caldatribacterium californiense</name>
    <dbReference type="NCBI Taxonomy" id="1454726"/>
    <lineage>
        <taxon>Bacteria</taxon>
        <taxon>Pseudomonadati</taxon>
        <taxon>Atribacterota</taxon>
        <taxon>Atribacteria</taxon>
        <taxon>Atribacterales</taxon>
        <taxon>Candidatus Caldatribacteriaceae</taxon>
        <taxon>Candidatus Caldatribacterium</taxon>
    </lineage>
</organism>
<dbReference type="GO" id="GO:0005737">
    <property type="term" value="C:cytoplasm"/>
    <property type="evidence" value="ECO:0007669"/>
    <property type="project" value="TreeGrafter"/>
</dbReference>
<keyword evidence="6" id="KW-0862">Zinc</keyword>
<comment type="function">
    <text evidence="1 6">Catalyzes the reversible cyclization of carbamoyl aspartate to dihydroorotate.</text>
</comment>
<dbReference type="GO" id="GO:0004038">
    <property type="term" value="F:allantoinase activity"/>
    <property type="evidence" value="ECO:0007669"/>
    <property type="project" value="TreeGrafter"/>
</dbReference>
<evidence type="ECO:0000256" key="1">
    <source>
        <dbReference type="ARBA" id="ARBA00002368"/>
    </source>
</evidence>
<feature type="binding site" evidence="6">
    <location>
        <position position="310"/>
    </location>
    <ligand>
        <name>substrate</name>
    </ligand>
</feature>
<comment type="cofactor">
    <cofactor evidence="6">
        <name>Zn(2+)</name>
        <dbReference type="ChEBI" id="CHEBI:29105"/>
    </cofactor>
    <text evidence="6">Binds 2 Zn(2+) ions per subunit.</text>
</comment>
<dbReference type="GO" id="GO:0044205">
    <property type="term" value="P:'de novo' UMP biosynthetic process"/>
    <property type="evidence" value="ECO:0007669"/>
    <property type="project" value="UniProtKB-UniRule"/>
</dbReference>
<evidence type="ECO:0000256" key="4">
    <source>
        <dbReference type="ARBA" id="ARBA00022801"/>
    </source>
</evidence>
<feature type="binding site" evidence="6">
    <location>
        <begin position="324"/>
        <end position="325"/>
    </location>
    <ligand>
        <name>substrate</name>
    </ligand>
</feature>
<evidence type="ECO:0000313" key="8">
    <source>
        <dbReference type="EMBL" id="HGI30274.1"/>
    </source>
</evidence>
<accession>A0A7V3YFR1</accession>
<dbReference type="EMBL" id="DTFV01000045">
    <property type="protein sequence ID" value="HGI30274.1"/>
    <property type="molecule type" value="Genomic_DNA"/>
</dbReference>
<dbReference type="PANTHER" id="PTHR43668:SF2">
    <property type="entry name" value="ALLANTOINASE"/>
    <property type="match status" value="1"/>
</dbReference>
<sequence length="435" mass="47799">MTRRILIRRGTLVLPDRRMLVDGDVLIEGGVIVRVGRGISYPQAQSIDASGLLVGPGFVNLHVHFREPGQERKETLETGARAAARGGFTTVLCMPNTSPPLDHPLVVQALRLRAKALPFTNILFAGAISRGCQGKEMCDYGLLKEAGVVALSDDGASVESSRLLYFALQYARYFHLPFILHEEDSELSREGHMHEGEVAFLLGYKGIPRVAEDSRLARGVLLALDTGARVHFTHLSTERSVTILRLFRGQAPVSADVAPHHLLLTAEDVLRFGPLAKVKPPLREKRDIEALKAGIADGTIDILASDHAPHALEDKEGSFLDAAFGISNLEITVPLYVKALVEDGVVDWIELWRKLSYNPARFLGLENKGVLAEGKDADLTIVDPQTEWEVDVTQFESKGRNCPFQGWSLRGWPVYTIVGGRVVMAERSIVDGEFC</sequence>
<dbReference type="InterPro" id="IPR011059">
    <property type="entry name" value="Metal-dep_hydrolase_composite"/>
</dbReference>
<feature type="active site" evidence="6">
    <location>
        <position position="306"/>
    </location>
</feature>
<feature type="domain" description="Amidohydrolase-related" evidence="7">
    <location>
        <begin position="54"/>
        <end position="423"/>
    </location>
</feature>
<feature type="binding site" evidence="6">
    <location>
        <position position="62"/>
    </location>
    <ligand>
        <name>Zn(2+)</name>
        <dbReference type="ChEBI" id="CHEBI:29105"/>
        <label>1</label>
    </ligand>
</feature>
<dbReference type="GO" id="GO:0008270">
    <property type="term" value="F:zinc ion binding"/>
    <property type="evidence" value="ECO:0007669"/>
    <property type="project" value="UniProtKB-UniRule"/>
</dbReference>
<comment type="caution">
    <text evidence="8">The sequence shown here is derived from an EMBL/GenBank/DDBJ whole genome shotgun (WGS) entry which is preliminary data.</text>
</comment>
<dbReference type="HAMAP" id="MF_00220_B">
    <property type="entry name" value="PyrC_classI_B"/>
    <property type="match status" value="1"/>
</dbReference>
<feature type="binding site" evidence="6">
    <location>
        <position position="181"/>
    </location>
    <ligand>
        <name>Zn(2+)</name>
        <dbReference type="ChEBI" id="CHEBI:29105"/>
        <label>2</label>
    </ligand>
</feature>
<feature type="binding site" evidence="6">
    <location>
        <position position="154"/>
    </location>
    <ligand>
        <name>Zn(2+)</name>
        <dbReference type="ChEBI" id="CHEBI:29105"/>
        <label>1</label>
    </ligand>
</feature>
<evidence type="ECO:0000256" key="5">
    <source>
        <dbReference type="ARBA" id="ARBA00022975"/>
    </source>
</evidence>
<evidence type="ECO:0000256" key="2">
    <source>
        <dbReference type="ARBA" id="ARBA00010286"/>
    </source>
</evidence>
<dbReference type="SUPFAM" id="SSF51556">
    <property type="entry name" value="Metallo-dependent hydrolases"/>
    <property type="match status" value="1"/>
</dbReference>
<comment type="catalytic activity">
    <reaction evidence="6">
        <text>(S)-dihydroorotate + H2O = N-carbamoyl-L-aspartate + H(+)</text>
        <dbReference type="Rhea" id="RHEA:24296"/>
        <dbReference type="ChEBI" id="CHEBI:15377"/>
        <dbReference type="ChEBI" id="CHEBI:15378"/>
        <dbReference type="ChEBI" id="CHEBI:30864"/>
        <dbReference type="ChEBI" id="CHEBI:32814"/>
        <dbReference type="EC" id="3.5.2.3"/>
    </reaction>
</comment>
<dbReference type="InterPro" id="IPR004722">
    <property type="entry name" value="DHOase"/>
</dbReference>
<reference evidence="8" key="1">
    <citation type="journal article" date="2020" name="mSystems">
        <title>Genome- and Community-Level Interaction Insights into Carbon Utilization and Element Cycling Functions of Hydrothermarchaeota in Hydrothermal Sediment.</title>
        <authorList>
            <person name="Zhou Z."/>
            <person name="Liu Y."/>
            <person name="Xu W."/>
            <person name="Pan J."/>
            <person name="Luo Z.H."/>
            <person name="Li M."/>
        </authorList>
    </citation>
    <scope>NUCLEOTIDE SEQUENCE [LARGE SCALE GENOMIC DNA]</scope>
    <source>
        <strain evidence="8">SpSt-747</strain>
    </source>
</reference>
<evidence type="ECO:0000256" key="3">
    <source>
        <dbReference type="ARBA" id="ARBA00022723"/>
    </source>
</evidence>
<dbReference type="EC" id="3.5.2.3" evidence="6"/>
<keyword evidence="5 6" id="KW-0665">Pyrimidine biosynthesis</keyword>
<feature type="binding site" evidence="6">
    <location>
        <position position="306"/>
    </location>
    <ligand>
        <name>Zn(2+)</name>
        <dbReference type="ChEBI" id="CHEBI:29105"/>
        <label>1</label>
    </ligand>
</feature>
<dbReference type="Gene3D" id="2.30.40.10">
    <property type="entry name" value="Urease, subunit C, domain 1"/>
    <property type="match status" value="1"/>
</dbReference>
<dbReference type="NCBIfam" id="TIGR00857">
    <property type="entry name" value="pyrC_multi"/>
    <property type="match status" value="1"/>
</dbReference>
<dbReference type="InterPro" id="IPR002195">
    <property type="entry name" value="Dihydroorotase_CS"/>
</dbReference>
<dbReference type="CDD" id="cd01317">
    <property type="entry name" value="DHOase_IIa"/>
    <property type="match status" value="1"/>
</dbReference>
<name>A0A7V3YFR1_9BACT</name>
<dbReference type="InterPro" id="IPR006680">
    <property type="entry name" value="Amidohydro-rel"/>
</dbReference>
<gene>
    <name evidence="6" type="primary">pyrC</name>
    <name evidence="8" type="ORF">ENV30_03030</name>
</gene>
<dbReference type="InterPro" id="IPR032466">
    <property type="entry name" value="Metal_Hydrolase"/>
</dbReference>
<keyword evidence="3 6" id="KW-0479">Metal-binding</keyword>
<protein>
    <recommendedName>
        <fullName evidence="6">Dihydroorotase</fullName>
        <shortName evidence="6">DHOase</shortName>
        <ecNumber evidence="6">3.5.2.3</ecNumber>
    </recommendedName>
</protein>
<comment type="caution">
    <text evidence="6">Lacks conserved residue(s) required for the propagation of feature annotation.</text>
</comment>
<dbReference type="Gene3D" id="3.20.20.140">
    <property type="entry name" value="Metal-dependent hydrolases"/>
    <property type="match status" value="1"/>
</dbReference>
<feature type="binding site" evidence="6">
    <location>
        <position position="96"/>
    </location>
    <ligand>
        <name>substrate</name>
    </ligand>
</feature>
<comment type="similarity">
    <text evidence="2 6">Belongs to the metallo-dependent hydrolases superfamily. DHOase family. Class I DHOase subfamily.</text>
</comment>
<dbReference type="UniPathway" id="UPA00070">
    <property type="reaction ID" value="UER00117"/>
</dbReference>
<dbReference type="InterPro" id="IPR050138">
    <property type="entry name" value="DHOase/Allantoinase_Hydrolase"/>
</dbReference>
<dbReference type="PROSITE" id="PS00483">
    <property type="entry name" value="DIHYDROOROTASE_2"/>
    <property type="match status" value="1"/>
</dbReference>
<feature type="binding site" evidence="6">
    <location>
        <position position="234"/>
    </location>
    <ligand>
        <name>Zn(2+)</name>
        <dbReference type="ChEBI" id="CHEBI:29105"/>
        <label>2</label>
    </ligand>
</feature>
<proteinExistence type="inferred from homology"/>
<feature type="binding site" evidence="6">
    <location>
        <begin position="64"/>
        <end position="66"/>
    </location>
    <ligand>
        <name>substrate</name>
    </ligand>
</feature>
<evidence type="ECO:0000256" key="6">
    <source>
        <dbReference type="HAMAP-Rule" id="MF_00220"/>
    </source>
</evidence>
<comment type="pathway">
    <text evidence="6">Pyrimidine metabolism; UMP biosynthesis via de novo pathway; (S)-dihydroorotate from bicarbonate: step 3/3.</text>
</comment>
<feature type="binding site" evidence="6">
    <location>
        <position position="64"/>
    </location>
    <ligand>
        <name>Zn(2+)</name>
        <dbReference type="ChEBI" id="CHEBI:29105"/>
        <label>1</label>
    </ligand>
</feature>
<dbReference type="SUPFAM" id="SSF51338">
    <property type="entry name" value="Composite domain of metallo-dependent hydrolases"/>
    <property type="match status" value="1"/>
</dbReference>
<feature type="binding site" evidence="6">
    <location>
        <position position="154"/>
    </location>
    <ligand>
        <name>Zn(2+)</name>
        <dbReference type="ChEBI" id="CHEBI:29105"/>
        <label>2</label>
    </ligand>
</feature>
<dbReference type="GO" id="GO:0006145">
    <property type="term" value="P:purine nucleobase catabolic process"/>
    <property type="evidence" value="ECO:0007669"/>
    <property type="project" value="TreeGrafter"/>
</dbReference>
<dbReference type="GO" id="GO:0004151">
    <property type="term" value="F:dihydroorotase activity"/>
    <property type="evidence" value="ECO:0007669"/>
    <property type="project" value="UniProtKB-UniRule"/>
</dbReference>
<dbReference type="AlphaFoldDB" id="A0A7V3YFR1"/>
<dbReference type="PANTHER" id="PTHR43668">
    <property type="entry name" value="ALLANTOINASE"/>
    <property type="match status" value="1"/>
</dbReference>
<dbReference type="Pfam" id="PF01979">
    <property type="entry name" value="Amidohydro_1"/>
    <property type="match status" value="1"/>
</dbReference>
<evidence type="ECO:0000259" key="7">
    <source>
        <dbReference type="Pfam" id="PF01979"/>
    </source>
</evidence>